<dbReference type="PROSITE" id="PS50297">
    <property type="entry name" value="ANK_REP_REGION"/>
    <property type="match status" value="3"/>
</dbReference>
<dbReference type="InterPro" id="IPR036770">
    <property type="entry name" value="Ankyrin_rpt-contain_sf"/>
</dbReference>
<feature type="repeat" description="ANK" evidence="3">
    <location>
        <begin position="58"/>
        <end position="80"/>
    </location>
</feature>
<evidence type="ECO:0000256" key="1">
    <source>
        <dbReference type="ARBA" id="ARBA00022737"/>
    </source>
</evidence>
<keyword evidence="6" id="KW-1185">Reference proteome</keyword>
<evidence type="ECO:0000256" key="2">
    <source>
        <dbReference type="ARBA" id="ARBA00023043"/>
    </source>
</evidence>
<dbReference type="GO" id="GO:0004842">
    <property type="term" value="F:ubiquitin-protein transferase activity"/>
    <property type="evidence" value="ECO:0007669"/>
    <property type="project" value="TreeGrafter"/>
</dbReference>
<protein>
    <submittedName>
        <fullName evidence="5">Uncharacterized protein</fullName>
    </submittedName>
</protein>
<feature type="repeat" description="ANK" evidence="3">
    <location>
        <begin position="90"/>
        <end position="114"/>
    </location>
</feature>
<evidence type="ECO:0000313" key="6">
    <source>
        <dbReference type="Proteomes" id="UP001230188"/>
    </source>
</evidence>
<sequence length="222" mass="23153">MGRKRVGGGGSQGQKKKPRTAPRGSCTPLHAASREGDAARVRELLSEFPGAVDARDQHGRTALHLAAWAGQAGVVSVLLESADATLGAQDAMTPLHFAAQAGSAEVVEALLEKSDVGATLTTSLKTPLHLAAAKNHAPVVAALLAAGADAAAKTKQNETPRDLARSPEVRELLSTPPVEDEGPTVVESPPENDRPLNDDQQPPPPDEEDDDNVDPDDHDAFL</sequence>
<feature type="compositionally biased region" description="Acidic residues" evidence="4">
    <location>
        <begin position="205"/>
        <end position="222"/>
    </location>
</feature>
<dbReference type="Pfam" id="PF00023">
    <property type="entry name" value="Ank"/>
    <property type="match status" value="1"/>
</dbReference>
<reference evidence="5" key="1">
    <citation type="submission" date="2023-01" db="EMBL/GenBank/DDBJ databases">
        <title>Metagenome sequencing of chrysophaentin producing Chrysophaeum taylorii.</title>
        <authorList>
            <person name="Davison J."/>
            <person name="Bewley C."/>
        </authorList>
    </citation>
    <scope>NUCLEOTIDE SEQUENCE</scope>
    <source>
        <strain evidence="5">NIES-1699</strain>
    </source>
</reference>
<feature type="compositionally biased region" description="Basic and acidic residues" evidence="4">
    <location>
        <begin position="155"/>
        <end position="171"/>
    </location>
</feature>
<proteinExistence type="predicted"/>
<dbReference type="PRINTS" id="PR01415">
    <property type="entry name" value="ANKYRIN"/>
</dbReference>
<dbReference type="EMBL" id="JAQMWT010000453">
    <property type="protein sequence ID" value="KAJ8601104.1"/>
    <property type="molecule type" value="Genomic_DNA"/>
</dbReference>
<dbReference type="SUPFAM" id="SSF48403">
    <property type="entry name" value="Ankyrin repeat"/>
    <property type="match status" value="1"/>
</dbReference>
<dbReference type="Pfam" id="PF12796">
    <property type="entry name" value="Ank_2"/>
    <property type="match status" value="1"/>
</dbReference>
<keyword evidence="2 3" id="KW-0040">ANK repeat</keyword>
<gene>
    <name evidence="5" type="ORF">CTAYLR_007830</name>
</gene>
<dbReference type="PROSITE" id="PS50088">
    <property type="entry name" value="ANK_REPEAT"/>
    <property type="match status" value="3"/>
</dbReference>
<dbReference type="GO" id="GO:0085020">
    <property type="term" value="P:protein K6-linked ubiquitination"/>
    <property type="evidence" value="ECO:0007669"/>
    <property type="project" value="TreeGrafter"/>
</dbReference>
<dbReference type="Proteomes" id="UP001230188">
    <property type="component" value="Unassembled WGS sequence"/>
</dbReference>
<feature type="region of interest" description="Disordered" evidence="4">
    <location>
        <begin position="152"/>
        <end position="222"/>
    </location>
</feature>
<feature type="region of interest" description="Disordered" evidence="4">
    <location>
        <begin position="1"/>
        <end position="37"/>
    </location>
</feature>
<dbReference type="SMART" id="SM00248">
    <property type="entry name" value="ANK"/>
    <property type="match status" value="4"/>
</dbReference>
<dbReference type="Gene3D" id="1.25.40.20">
    <property type="entry name" value="Ankyrin repeat-containing domain"/>
    <property type="match status" value="2"/>
</dbReference>
<evidence type="ECO:0000256" key="3">
    <source>
        <dbReference type="PROSITE-ProRule" id="PRU00023"/>
    </source>
</evidence>
<organism evidence="5 6">
    <name type="scientific">Chrysophaeum taylorii</name>
    <dbReference type="NCBI Taxonomy" id="2483200"/>
    <lineage>
        <taxon>Eukaryota</taxon>
        <taxon>Sar</taxon>
        <taxon>Stramenopiles</taxon>
        <taxon>Ochrophyta</taxon>
        <taxon>Pelagophyceae</taxon>
        <taxon>Pelagomonadales</taxon>
        <taxon>Pelagomonadaceae</taxon>
        <taxon>Chrysophaeum</taxon>
    </lineage>
</organism>
<dbReference type="AlphaFoldDB" id="A0AAD7UAY5"/>
<accession>A0AAD7UAY5</accession>
<dbReference type="InterPro" id="IPR002110">
    <property type="entry name" value="Ankyrin_rpt"/>
</dbReference>
<name>A0AAD7UAY5_9STRA</name>
<dbReference type="PANTHER" id="PTHR24171:SF8">
    <property type="entry name" value="BRCA1-ASSOCIATED RING DOMAIN PROTEIN 1"/>
    <property type="match status" value="1"/>
</dbReference>
<evidence type="ECO:0000256" key="4">
    <source>
        <dbReference type="SAM" id="MobiDB-lite"/>
    </source>
</evidence>
<comment type="caution">
    <text evidence="5">The sequence shown here is derived from an EMBL/GenBank/DDBJ whole genome shotgun (WGS) entry which is preliminary data.</text>
</comment>
<keyword evidence="1" id="KW-0677">Repeat</keyword>
<dbReference type="PANTHER" id="PTHR24171">
    <property type="entry name" value="ANKYRIN REPEAT DOMAIN-CONTAINING PROTEIN 39-RELATED"/>
    <property type="match status" value="1"/>
</dbReference>
<feature type="repeat" description="ANK" evidence="3">
    <location>
        <begin position="123"/>
        <end position="155"/>
    </location>
</feature>
<evidence type="ECO:0000313" key="5">
    <source>
        <dbReference type="EMBL" id="KAJ8601104.1"/>
    </source>
</evidence>